<dbReference type="InterPro" id="IPR019801">
    <property type="entry name" value="Glyco_hydro_35_CS"/>
</dbReference>
<dbReference type="InterPro" id="IPR001944">
    <property type="entry name" value="Glycoside_Hdrlase_35"/>
</dbReference>
<proteinExistence type="inferred from homology"/>
<evidence type="ECO:0000259" key="7">
    <source>
        <dbReference type="Pfam" id="PF10435"/>
    </source>
</evidence>
<dbReference type="GO" id="GO:0004565">
    <property type="term" value="F:beta-galactosidase activity"/>
    <property type="evidence" value="ECO:0007669"/>
    <property type="project" value="UniProtKB-EC"/>
</dbReference>
<dbReference type="EMBL" id="JACVXC010000001">
    <property type="protein sequence ID" value="MBD0834805.1"/>
    <property type="molecule type" value="Genomic_DNA"/>
</dbReference>
<dbReference type="GO" id="GO:0005975">
    <property type="term" value="P:carbohydrate metabolic process"/>
    <property type="evidence" value="ECO:0007669"/>
    <property type="project" value="InterPro"/>
</dbReference>
<evidence type="ECO:0000313" key="8">
    <source>
        <dbReference type="EMBL" id="MBD0834805.1"/>
    </source>
</evidence>
<comment type="catalytic activity">
    <reaction evidence="4">
        <text>Hydrolysis of terminal non-reducing beta-D-galactose residues in beta-D-galactosides.</text>
        <dbReference type="EC" id="3.2.1.23"/>
    </reaction>
</comment>
<keyword evidence="2 4" id="KW-0378">Hydrolase</keyword>
<evidence type="ECO:0000256" key="1">
    <source>
        <dbReference type="ARBA" id="ARBA00009809"/>
    </source>
</evidence>
<dbReference type="InterPro" id="IPR037110">
    <property type="entry name" value="Betagal_dom2_sf"/>
</dbReference>
<sequence length="800" mass="90573">MNKSVQIALLLVLPFFCIGQSKNTYSLNIDVPEKKITTGHLDLGGTNPSGEKIDVNSYYITLNGKPFVPVLGEFHYSRYPSTYWEESIQKMKAGGINVIATYVFWNIHERTEGVFDWSNDLNLRRFIELCEKNDIYLIVRMGPFCHGEMRNGGIPDWMYGRTFEVRSNNEEYFAYVDKLYEEIGKQCHGLLYKDGGPIIGVQLENEFQSSAAPWEITYPKAKKEYTVAQKNAAVTHEQISHDNKNNLHGEEGKAHMATLKKIAIKHGIDVPLYTATGWSNAAIVDKGSIPVTAGYVYPFWTNPSPSSFYLFKDIHKTPDYSPASYNTELYPSIPAEIGPGIQVIYGRRPIVDPVSVLPLMVRIIGSGSNGIGYYMYHGGSTPIFDGKFYNEEVNGIPKVNYDFQAPIGQYGQTRYHYNSLKTLHMFLDAYGEKLAPMQTVLPKTNADIKPENTETLRYAVRSKNDSGFLFMINFQDHLEYSDINNTSVEVKTVKETIRFPNAGTFDLKKTVSAIFPFNLKLGNTTLKSATVQPLTILNAKNKNYYVFYSLEGITPELLIDGGAELTKVQNASRTKEKGYCIVRGKNKEVFSFQNGKDEFIVIPYEMALKSTKIGDQLIFSEGTITSDGNQLSLVTRETNSQLHFYPDLNEVPKISFATLEKAKPMLLGGSSYKVVFEEPAEPIIQIKQVTDRKYSITTTGKLDNLNDVYLEVDYVGDRGMAFVDGLLVTDHFYHESKWEIGMKSFLPKLAEKEMVLIFHPLYKNQECLIFFSNLPEFIDGKFLKVKNIKSINEYKAIMSF</sequence>
<dbReference type="PRINTS" id="PR00742">
    <property type="entry name" value="GLHYDRLASE35"/>
</dbReference>
<evidence type="ECO:0000256" key="4">
    <source>
        <dbReference type="RuleBase" id="RU000675"/>
    </source>
</evidence>
<dbReference type="Pfam" id="PF01301">
    <property type="entry name" value="Glyco_hydro_35"/>
    <property type="match status" value="1"/>
</dbReference>
<dbReference type="SUPFAM" id="SSF51445">
    <property type="entry name" value="(Trans)glycosidases"/>
    <property type="match status" value="1"/>
</dbReference>
<dbReference type="PROSITE" id="PS01182">
    <property type="entry name" value="GLYCOSYL_HYDROL_F35"/>
    <property type="match status" value="1"/>
</dbReference>
<evidence type="ECO:0000259" key="6">
    <source>
        <dbReference type="Pfam" id="PF01301"/>
    </source>
</evidence>
<evidence type="ECO:0000256" key="3">
    <source>
        <dbReference type="ARBA" id="ARBA00023295"/>
    </source>
</evidence>
<accession>A0A8J6Q714</accession>
<gene>
    <name evidence="8" type="ORF">ICJ84_05115</name>
</gene>
<dbReference type="Gene3D" id="2.102.20.10">
    <property type="entry name" value="Beta-galactosidase, domain 2"/>
    <property type="match status" value="1"/>
</dbReference>
<evidence type="ECO:0000256" key="5">
    <source>
        <dbReference type="RuleBase" id="RU003679"/>
    </source>
</evidence>
<dbReference type="Gene3D" id="3.20.20.80">
    <property type="entry name" value="Glycosidases"/>
    <property type="match status" value="1"/>
</dbReference>
<reference evidence="8" key="2">
    <citation type="submission" date="2020-09" db="EMBL/GenBank/DDBJ databases">
        <authorList>
            <person name="Wu Z."/>
        </authorList>
    </citation>
    <scope>NUCLEOTIDE SEQUENCE</scope>
    <source>
        <strain evidence="8">SC17</strain>
    </source>
</reference>
<dbReference type="InterPro" id="IPR031330">
    <property type="entry name" value="Gly_Hdrlase_35_cat"/>
</dbReference>
<evidence type="ECO:0000313" key="9">
    <source>
        <dbReference type="Proteomes" id="UP000602057"/>
    </source>
</evidence>
<dbReference type="InterPro" id="IPR017853">
    <property type="entry name" value="GH"/>
</dbReference>
<dbReference type="Proteomes" id="UP000602057">
    <property type="component" value="Unassembled WGS sequence"/>
</dbReference>
<name>A0A8J6Q714_9FLAO</name>
<dbReference type="InterPro" id="IPR018954">
    <property type="entry name" value="Betagal_dom2"/>
</dbReference>
<feature type="domain" description="Beta-galactosidase" evidence="7">
    <location>
        <begin position="451"/>
        <end position="593"/>
    </location>
</feature>
<reference evidence="8" key="1">
    <citation type="journal article" date="2013" name="Int. J. Syst. Evol. Microbiol.">
        <title>Aestuariibaculum suncheonense gen. nov., sp. nov., a marine bacterium of the family Flavobacteriaceae isolated from a tidal flat and emended descriptions of the genera Gaetbulibacter and Tamlana.</title>
        <authorList>
            <person name="Jeong S.H."/>
            <person name="Park M.S."/>
            <person name="Jin H.M."/>
            <person name="Lee K."/>
            <person name="Park W."/>
            <person name="Jeon C.O."/>
        </authorList>
    </citation>
    <scope>NUCLEOTIDE SEQUENCE</scope>
    <source>
        <strain evidence="8">SC17</strain>
    </source>
</reference>
<organism evidence="8 9">
    <name type="scientific">Aestuariibaculum suncheonense</name>
    <dbReference type="NCBI Taxonomy" id="1028745"/>
    <lineage>
        <taxon>Bacteria</taxon>
        <taxon>Pseudomonadati</taxon>
        <taxon>Bacteroidota</taxon>
        <taxon>Flavobacteriia</taxon>
        <taxon>Flavobacteriales</taxon>
        <taxon>Flavobacteriaceae</taxon>
    </lineage>
</organism>
<evidence type="ECO:0000256" key="2">
    <source>
        <dbReference type="ARBA" id="ARBA00022801"/>
    </source>
</evidence>
<keyword evidence="9" id="KW-1185">Reference proteome</keyword>
<keyword evidence="3 4" id="KW-0326">Glycosidase</keyword>
<dbReference type="PANTHER" id="PTHR23421">
    <property type="entry name" value="BETA-GALACTOSIDASE RELATED"/>
    <property type="match status" value="1"/>
</dbReference>
<protein>
    <recommendedName>
        <fullName evidence="4">Beta-galactosidase</fullName>
        <ecNumber evidence="4">3.2.1.23</ecNumber>
    </recommendedName>
</protein>
<comment type="similarity">
    <text evidence="1 5">Belongs to the glycosyl hydrolase 35 family.</text>
</comment>
<dbReference type="EC" id="3.2.1.23" evidence="4"/>
<dbReference type="Pfam" id="PF10435">
    <property type="entry name" value="BetaGal_dom2"/>
    <property type="match status" value="1"/>
</dbReference>
<feature type="domain" description="Glycoside hydrolase 35 catalytic" evidence="6">
    <location>
        <begin position="60"/>
        <end position="424"/>
    </location>
</feature>
<dbReference type="AlphaFoldDB" id="A0A8J6Q714"/>
<comment type="caution">
    <text evidence="8">The sequence shown here is derived from an EMBL/GenBank/DDBJ whole genome shotgun (WGS) entry which is preliminary data.</text>
</comment>